<dbReference type="EMBL" id="KL142400">
    <property type="protein sequence ID" value="KDR69718.1"/>
    <property type="molecule type" value="Genomic_DNA"/>
</dbReference>
<keyword evidence="3" id="KW-1185">Reference proteome</keyword>
<dbReference type="AlphaFoldDB" id="A0A067SSG5"/>
<reference evidence="3" key="1">
    <citation type="journal article" date="2014" name="Proc. Natl. Acad. Sci. U.S.A.">
        <title>Extensive sampling of basidiomycete genomes demonstrates inadequacy of the white-rot/brown-rot paradigm for wood decay fungi.</title>
        <authorList>
            <person name="Riley R."/>
            <person name="Salamov A.A."/>
            <person name="Brown D.W."/>
            <person name="Nagy L.G."/>
            <person name="Floudas D."/>
            <person name="Held B.W."/>
            <person name="Levasseur A."/>
            <person name="Lombard V."/>
            <person name="Morin E."/>
            <person name="Otillar R."/>
            <person name="Lindquist E.A."/>
            <person name="Sun H."/>
            <person name="LaButti K.M."/>
            <person name="Schmutz J."/>
            <person name="Jabbour D."/>
            <person name="Luo H."/>
            <person name="Baker S.E."/>
            <person name="Pisabarro A.G."/>
            <person name="Walton J.D."/>
            <person name="Blanchette R.A."/>
            <person name="Henrissat B."/>
            <person name="Martin F."/>
            <person name="Cullen D."/>
            <person name="Hibbett D.S."/>
            <person name="Grigoriev I.V."/>
        </authorList>
    </citation>
    <scope>NUCLEOTIDE SEQUENCE [LARGE SCALE GENOMIC DNA]</scope>
    <source>
        <strain evidence="3">CBS 339.88</strain>
    </source>
</reference>
<protein>
    <submittedName>
        <fullName evidence="2">Uncharacterized protein</fullName>
    </submittedName>
</protein>
<accession>A0A067SSG5</accession>
<gene>
    <name evidence="2" type="ORF">GALMADRAFT_145132</name>
</gene>
<evidence type="ECO:0000313" key="3">
    <source>
        <dbReference type="Proteomes" id="UP000027222"/>
    </source>
</evidence>
<feature type="compositionally biased region" description="Basic and acidic residues" evidence="1">
    <location>
        <begin position="185"/>
        <end position="203"/>
    </location>
</feature>
<organism evidence="2 3">
    <name type="scientific">Galerina marginata (strain CBS 339.88)</name>
    <dbReference type="NCBI Taxonomy" id="685588"/>
    <lineage>
        <taxon>Eukaryota</taxon>
        <taxon>Fungi</taxon>
        <taxon>Dikarya</taxon>
        <taxon>Basidiomycota</taxon>
        <taxon>Agaricomycotina</taxon>
        <taxon>Agaricomycetes</taxon>
        <taxon>Agaricomycetidae</taxon>
        <taxon>Agaricales</taxon>
        <taxon>Agaricineae</taxon>
        <taxon>Strophariaceae</taxon>
        <taxon>Galerina</taxon>
    </lineage>
</organism>
<sequence length="310" mass="34219">MQEEKANILVRLPIVWLPRRDGEGDESRGLDKRRAQPSTGTEALLLQPPSSRPSSSNCSISSSRAATTVLPVSYDILSPPSSFPCHRRGLVEMPAESSPTCREERGRQQEVSPGLECPRPPNLPTLAVIFVFVSRLSWFRLAASDDVLHELFVPRREPPSRAPFTPKVVGRCSKVSSRNTGRSRTRGDPGEGDPPRTHPDASNHRYHYTTFAGTNGTSPTTPFAPMGISSSNNTTHCHFNDRTIQVGHPFRREVIAYNCEGQLPAVCHKLQNGGYRVVEATRLTSPPNHDHYHVIPPRRLPIAIISASMA</sequence>
<feature type="compositionally biased region" description="Basic and acidic residues" evidence="1">
    <location>
        <begin position="19"/>
        <end position="34"/>
    </location>
</feature>
<dbReference type="Proteomes" id="UP000027222">
    <property type="component" value="Unassembled WGS sequence"/>
</dbReference>
<name>A0A067SSG5_GALM3</name>
<proteinExistence type="predicted"/>
<feature type="region of interest" description="Disordered" evidence="1">
    <location>
        <begin position="19"/>
        <end position="60"/>
    </location>
</feature>
<feature type="region of interest" description="Disordered" evidence="1">
    <location>
        <begin position="162"/>
        <end position="203"/>
    </location>
</feature>
<evidence type="ECO:0000256" key="1">
    <source>
        <dbReference type="SAM" id="MobiDB-lite"/>
    </source>
</evidence>
<evidence type="ECO:0000313" key="2">
    <source>
        <dbReference type="EMBL" id="KDR69718.1"/>
    </source>
</evidence>
<dbReference type="HOGENOM" id="CLU_897282_0_0_1"/>
<feature type="compositionally biased region" description="Low complexity" evidence="1">
    <location>
        <begin position="48"/>
        <end position="60"/>
    </location>
</feature>